<dbReference type="HOGENOM" id="CLU_024720_3_0_1"/>
<evidence type="ECO:0000256" key="2">
    <source>
        <dbReference type="ARBA" id="ARBA00006574"/>
    </source>
</evidence>
<dbReference type="STRING" id="65489.A0A0D3FWA4"/>
<keyword evidence="3 8" id="KW-0812">Transmembrane</keyword>
<name>A0A0D3FWA4_9ORYZ</name>
<dbReference type="EnsemblPlants" id="OBART04G13890.1">
    <property type="protein sequence ID" value="OBART04G13890.1"/>
    <property type="gene ID" value="OBART04G13890"/>
</dbReference>
<dbReference type="InterPro" id="IPR004326">
    <property type="entry name" value="Mlo"/>
</dbReference>
<dbReference type="Proteomes" id="UP000026960">
    <property type="component" value="Chromosome 4"/>
</dbReference>
<keyword evidence="4" id="KW-0611">Plant defense</keyword>
<keyword evidence="10" id="KW-1185">Reference proteome</keyword>
<feature type="transmembrane region" description="Helical" evidence="8">
    <location>
        <begin position="230"/>
        <end position="251"/>
    </location>
</feature>
<accession>A0A0D3FWA4</accession>
<dbReference type="AlphaFoldDB" id="A0A0D3FWA4"/>
<keyword evidence="7" id="KW-0568">Pathogenesis-related protein</keyword>
<evidence type="ECO:0000256" key="3">
    <source>
        <dbReference type="ARBA" id="ARBA00022692"/>
    </source>
</evidence>
<dbReference type="eggNOG" id="KOG0017">
    <property type="taxonomic scope" value="Eukaryota"/>
</dbReference>
<sequence length="367" mass="41852">MAATEATTIEDTPTWIVAAVCSAIVLISFAFERSLHYLGKALERRRRTLYEALLKLKEELMLLGFISLLLVVFQEPIQRICIAESLMGHWLPCRSDGKASSHHGVAAASAAVVSGAGARRLLGEGTAGSGHCSSKGKVPLLSLHAIEQIHICPKMINRVQQFKFIQDRYKGFDKRSFFKQFYGSVTKDDYTAMRLGFVMEHFRGHPKFNFYDYMIKALEKDYKRVVGIKWYLWIFVMIFLLLNITGWHSYFWISLIPLVLLLLIGTKLEHIITQLAYEVATKHTAVEEDIAVSPSDNLFWFHSPRLVLALLHFILRRRGQSKRMGRRSSAAHRKSRRRCWLPRCGGRIIKAGRDSHTKHVRGANKGP</sequence>
<evidence type="ECO:0000256" key="6">
    <source>
        <dbReference type="ARBA" id="ARBA00023136"/>
    </source>
</evidence>
<keyword evidence="5 8" id="KW-1133">Transmembrane helix</keyword>
<dbReference type="PaxDb" id="65489-OBART04G13890.1"/>
<comment type="subcellular location">
    <subcellularLocation>
        <location evidence="1">Membrane</location>
        <topology evidence="1">Multi-pass membrane protein</topology>
    </subcellularLocation>
</comment>
<feature type="transmembrane region" description="Helical" evidence="8">
    <location>
        <begin position="297"/>
        <end position="315"/>
    </location>
</feature>
<evidence type="ECO:0000313" key="9">
    <source>
        <dbReference type="EnsemblPlants" id="OBART04G13890.1"/>
    </source>
</evidence>
<comment type="similarity">
    <text evidence="2">Belongs to the MLO family.</text>
</comment>
<dbReference type="PANTHER" id="PTHR31942:SF68">
    <property type="entry name" value="MLO-LIKE PROTEIN"/>
    <property type="match status" value="1"/>
</dbReference>
<evidence type="ECO:0000313" key="10">
    <source>
        <dbReference type="Proteomes" id="UP000026960"/>
    </source>
</evidence>
<evidence type="ECO:0000256" key="7">
    <source>
        <dbReference type="ARBA" id="ARBA00023265"/>
    </source>
</evidence>
<feature type="transmembrane region" description="Helical" evidence="8">
    <location>
        <begin position="12"/>
        <end position="31"/>
    </location>
</feature>
<evidence type="ECO:0000256" key="8">
    <source>
        <dbReference type="SAM" id="Phobius"/>
    </source>
</evidence>
<dbReference type="Pfam" id="PF03094">
    <property type="entry name" value="Mlo"/>
    <property type="match status" value="2"/>
</dbReference>
<dbReference type="GO" id="GO:0006952">
    <property type="term" value="P:defense response"/>
    <property type="evidence" value="ECO:0007669"/>
    <property type="project" value="UniProtKB-KW"/>
</dbReference>
<dbReference type="Gramene" id="OBART04G13890.1">
    <property type="protein sequence ID" value="OBART04G13890.1"/>
    <property type="gene ID" value="OBART04G13890"/>
</dbReference>
<evidence type="ECO:0000256" key="4">
    <source>
        <dbReference type="ARBA" id="ARBA00022821"/>
    </source>
</evidence>
<organism evidence="9">
    <name type="scientific">Oryza barthii</name>
    <dbReference type="NCBI Taxonomy" id="65489"/>
    <lineage>
        <taxon>Eukaryota</taxon>
        <taxon>Viridiplantae</taxon>
        <taxon>Streptophyta</taxon>
        <taxon>Embryophyta</taxon>
        <taxon>Tracheophyta</taxon>
        <taxon>Spermatophyta</taxon>
        <taxon>Magnoliopsida</taxon>
        <taxon>Liliopsida</taxon>
        <taxon>Poales</taxon>
        <taxon>Poaceae</taxon>
        <taxon>BOP clade</taxon>
        <taxon>Oryzoideae</taxon>
        <taxon>Oryzeae</taxon>
        <taxon>Oryzinae</taxon>
        <taxon>Oryza</taxon>
    </lineage>
</organism>
<evidence type="ECO:0000256" key="5">
    <source>
        <dbReference type="ARBA" id="ARBA00022989"/>
    </source>
</evidence>
<dbReference type="GO" id="GO:0016020">
    <property type="term" value="C:membrane"/>
    <property type="evidence" value="ECO:0007669"/>
    <property type="project" value="UniProtKB-SubCell"/>
</dbReference>
<protein>
    <recommendedName>
        <fullName evidence="11">MLO-like protein</fullName>
    </recommendedName>
</protein>
<dbReference type="PANTHER" id="PTHR31942">
    <property type="entry name" value="MLO-LIKE PROTEIN 1"/>
    <property type="match status" value="1"/>
</dbReference>
<reference evidence="9" key="1">
    <citation type="journal article" date="2009" name="Rice">
        <title>De Novo Next Generation Sequencing of Plant Genomes.</title>
        <authorList>
            <person name="Rounsley S."/>
            <person name="Marri P.R."/>
            <person name="Yu Y."/>
            <person name="He R."/>
            <person name="Sisneros N."/>
            <person name="Goicoechea J.L."/>
            <person name="Lee S.J."/>
            <person name="Angelova A."/>
            <person name="Kudrna D."/>
            <person name="Luo M."/>
            <person name="Affourtit J."/>
            <person name="Desany B."/>
            <person name="Knight J."/>
            <person name="Niazi F."/>
            <person name="Egholm M."/>
            <person name="Wing R.A."/>
        </authorList>
    </citation>
    <scope>NUCLEOTIDE SEQUENCE [LARGE SCALE GENOMIC DNA]</scope>
    <source>
        <strain evidence="9">cv. IRGC 105608</strain>
    </source>
</reference>
<proteinExistence type="inferred from homology"/>
<evidence type="ECO:0008006" key="11">
    <source>
        <dbReference type="Google" id="ProtNLM"/>
    </source>
</evidence>
<keyword evidence="6 8" id="KW-0472">Membrane</keyword>
<reference evidence="9" key="2">
    <citation type="submission" date="2015-03" db="UniProtKB">
        <authorList>
            <consortium name="EnsemblPlants"/>
        </authorList>
    </citation>
    <scope>IDENTIFICATION</scope>
</reference>
<evidence type="ECO:0000256" key="1">
    <source>
        <dbReference type="ARBA" id="ARBA00004141"/>
    </source>
</evidence>